<proteinExistence type="predicted"/>
<keyword evidence="2" id="KW-1185">Reference proteome</keyword>
<gene>
    <name evidence="1" type="ORF">KIH39_21720</name>
</gene>
<dbReference type="KEGG" id="tsph:KIH39_21720"/>
<name>A0A8E6B4T5_9BACT</name>
<accession>A0A8E6B4T5</accession>
<evidence type="ECO:0000313" key="2">
    <source>
        <dbReference type="Proteomes" id="UP000676194"/>
    </source>
</evidence>
<dbReference type="AlphaFoldDB" id="A0A8E6B4T5"/>
<dbReference type="Proteomes" id="UP000676194">
    <property type="component" value="Chromosome"/>
</dbReference>
<reference evidence="1" key="1">
    <citation type="submission" date="2021-05" db="EMBL/GenBank/DDBJ databases">
        <title>Complete genome sequence of the cellulolytic planctomycete Telmatocola sphagniphila SP2T and characterization of the first cellulase from planctomycetes.</title>
        <authorList>
            <person name="Rakitin A.L."/>
            <person name="Beletsky A.V."/>
            <person name="Naumoff D.G."/>
            <person name="Kulichevskaya I.S."/>
            <person name="Mardanov A.V."/>
            <person name="Ravin N.V."/>
            <person name="Dedysh S.N."/>
        </authorList>
    </citation>
    <scope>NUCLEOTIDE SEQUENCE</scope>
    <source>
        <strain evidence="1">SP2T</strain>
    </source>
</reference>
<evidence type="ECO:0000313" key="1">
    <source>
        <dbReference type="EMBL" id="QVL31439.1"/>
    </source>
</evidence>
<dbReference type="EMBL" id="CP074694">
    <property type="protein sequence ID" value="QVL31439.1"/>
    <property type="molecule type" value="Genomic_DNA"/>
</dbReference>
<sequence length="94" mass="10544">MSITIHLPEGTETKLRQKAELAGVSIERYLTNLAELDLSGESRTFTRKSFDEILAPARQSFVESGDSEAELTRVFEAARNEVWSEKQKTGLPTE</sequence>
<organism evidence="1 2">
    <name type="scientific">Telmatocola sphagniphila</name>
    <dbReference type="NCBI Taxonomy" id="1123043"/>
    <lineage>
        <taxon>Bacteria</taxon>
        <taxon>Pseudomonadati</taxon>
        <taxon>Planctomycetota</taxon>
        <taxon>Planctomycetia</taxon>
        <taxon>Gemmatales</taxon>
        <taxon>Gemmataceae</taxon>
    </lineage>
</organism>
<dbReference type="RefSeq" id="WP_213495320.1">
    <property type="nucleotide sequence ID" value="NZ_CP074694.1"/>
</dbReference>
<protein>
    <submittedName>
        <fullName evidence="1">Uncharacterized protein</fullName>
    </submittedName>
</protein>